<name>A0A429X7A8_SIMTE</name>
<dbReference type="Gene3D" id="2.70.70.10">
    <property type="entry name" value="Glucose Permease (Domain IIA)"/>
    <property type="match status" value="1"/>
</dbReference>
<dbReference type="CDD" id="cd12797">
    <property type="entry name" value="M23_peptidase"/>
    <property type="match status" value="1"/>
</dbReference>
<dbReference type="PANTHER" id="PTHR21666">
    <property type="entry name" value="PEPTIDASE-RELATED"/>
    <property type="match status" value="1"/>
</dbReference>
<evidence type="ECO:0000256" key="1">
    <source>
        <dbReference type="SAM" id="Phobius"/>
    </source>
</evidence>
<reference evidence="4 5" key="1">
    <citation type="submission" date="2018-12" db="EMBL/GenBank/DDBJ databases">
        <authorList>
            <person name="Sun L."/>
            <person name="Chen Z."/>
        </authorList>
    </citation>
    <scope>NUCLEOTIDE SEQUENCE [LARGE SCALE GENOMIC DNA]</scope>
    <source>
        <strain evidence="4 5">LMG 29736</strain>
    </source>
</reference>
<gene>
    <name evidence="3" type="primary">spoIVFA</name>
    <name evidence="4" type="ORF">D5F11_013075</name>
    <name evidence="3" type="ORF">J6TS1_02250</name>
</gene>
<feature type="transmembrane region" description="Helical" evidence="1">
    <location>
        <begin position="63"/>
        <end position="81"/>
    </location>
</feature>
<dbReference type="EMBL" id="BORJ01000001">
    <property type="protein sequence ID" value="GIN94355.1"/>
    <property type="molecule type" value="Genomic_DNA"/>
</dbReference>
<feature type="domain" description="M23ase beta-sheet core" evidence="2">
    <location>
        <begin position="157"/>
        <end position="249"/>
    </location>
</feature>
<dbReference type="EMBL" id="QYTW02000012">
    <property type="protein sequence ID" value="RST59284.1"/>
    <property type="molecule type" value="Genomic_DNA"/>
</dbReference>
<dbReference type="InterPro" id="IPR011055">
    <property type="entry name" value="Dup_hybrid_motif"/>
</dbReference>
<protein>
    <submittedName>
        <fullName evidence="4">M23 family metallopeptidase</fullName>
    </submittedName>
    <submittedName>
        <fullName evidence="3">Stage IV sporulation protein FA</fullName>
    </submittedName>
</protein>
<evidence type="ECO:0000313" key="5">
    <source>
        <dbReference type="Proteomes" id="UP000287296"/>
    </source>
</evidence>
<proteinExistence type="predicted"/>
<reference evidence="3 6" key="2">
    <citation type="submission" date="2021-03" db="EMBL/GenBank/DDBJ databases">
        <title>Antimicrobial resistance genes in bacteria isolated from Japanese honey, and their potential for conferring macrolide and lincosamide resistance in the American foulbrood pathogen Paenibacillus larvae.</title>
        <authorList>
            <person name="Okamoto M."/>
            <person name="Kumagai M."/>
            <person name="Kanamori H."/>
            <person name="Takamatsu D."/>
        </authorList>
    </citation>
    <scope>NUCLEOTIDE SEQUENCE [LARGE SCALE GENOMIC DNA]</scope>
    <source>
        <strain evidence="3 6">J6TS1</strain>
    </source>
</reference>
<evidence type="ECO:0000313" key="4">
    <source>
        <dbReference type="EMBL" id="RST59284.1"/>
    </source>
</evidence>
<organism evidence="4 5">
    <name type="scientific">Siminovitchia terrae</name>
    <name type="common">Bacillus terrae</name>
    <dbReference type="NCBI Taxonomy" id="1914933"/>
    <lineage>
        <taxon>Bacteria</taxon>
        <taxon>Bacillati</taxon>
        <taxon>Bacillota</taxon>
        <taxon>Bacilli</taxon>
        <taxon>Bacillales</taxon>
        <taxon>Bacillaceae</taxon>
        <taxon>Siminovitchia</taxon>
    </lineage>
</organism>
<evidence type="ECO:0000259" key="2">
    <source>
        <dbReference type="Pfam" id="PF01551"/>
    </source>
</evidence>
<dbReference type="AlphaFoldDB" id="A0A429X7A8"/>
<keyword evidence="1" id="KW-0812">Transmembrane</keyword>
<dbReference type="PANTHER" id="PTHR21666:SF274">
    <property type="entry name" value="STAGE IV SPORULATION PROTEIN FA"/>
    <property type="match status" value="1"/>
</dbReference>
<evidence type="ECO:0000313" key="3">
    <source>
        <dbReference type="EMBL" id="GIN94355.1"/>
    </source>
</evidence>
<keyword evidence="6" id="KW-1185">Reference proteome</keyword>
<dbReference type="InterPro" id="IPR050570">
    <property type="entry name" value="Cell_wall_metabolism_enzyme"/>
</dbReference>
<dbReference type="InterPro" id="IPR016047">
    <property type="entry name" value="M23ase_b-sheet_dom"/>
</dbReference>
<dbReference type="Proteomes" id="UP000680670">
    <property type="component" value="Unassembled WGS sequence"/>
</dbReference>
<accession>A0A429X7A8</accession>
<comment type="caution">
    <text evidence="4">The sequence shown here is derived from an EMBL/GenBank/DDBJ whole genome shotgun (WGS) entry which is preliminary data.</text>
</comment>
<dbReference type="Proteomes" id="UP000287296">
    <property type="component" value="Unassembled WGS sequence"/>
</dbReference>
<dbReference type="SUPFAM" id="SSF51261">
    <property type="entry name" value="Duplicated hybrid motif"/>
    <property type="match status" value="1"/>
</dbReference>
<keyword evidence="1" id="KW-0472">Membrane</keyword>
<dbReference type="GO" id="GO:0004222">
    <property type="term" value="F:metalloendopeptidase activity"/>
    <property type="evidence" value="ECO:0007669"/>
    <property type="project" value="TreeGrafter"/>
</dbReference>
<dbReference type="Pfam" id="PF01551">
    <property type="entry name" value="Peptidase_M23"/>
    <property type="match status" value="1"/>
</dbReference>
<evidence type="ECO:0000313" key="6">
    <source>
        <dbReference type="Proteomes" id="UP000680670"/>
    </source>
</evidence>
<dbReference type="OrthoDB" id="2986589at2"/>
<keyword evidence="1" id="KW-1133">Transmembrane helix</keyword>
<dbReference type="RefSeq" id="WP_120116237.1">
    <property type="nucleotide sequence ID" value="NZ_BORI01000003.1"/>
</dbReference>
<sequence length="256" mass="29045">MSHRVNKIRKRIEKRRRANNRAMEKPNEYMLDKLDTPTYYSDDEKNIFEPKTTIHPLWRKEIFMLKLLLSIALILVVGILFQSPSPVFDDTRSIVKKAMGKEFQFAAVANWYENQFGKPLSLFPNDKKDSDIQLAKEGDYALPVGAKISEGFSHDGRGVMFQTESAAEVTAAADGVVIFSGKKEDIGQTVIIQHSDHTESWYGKMDQAAVKPHEHVKSGQVIGAVSSSEDGNYGEYYFAFKKEDEFIDPIQVMDLD</sequence>